<evidence type="ECO:0000256" key="6">
    <source>
        <dbReference type="ARBA" id="ARBA00023288"/>
    </source>
</evidence>
<dbReference type="GO" id="GO:0071562">
    <property type="term" value="P:nucleus-vacuole junction assembly"/>
    <property type="evidence" value="ECO:0007669"/>
    <property type="project" value="InterPro"/>
</dbReference>
<reference evidence="10" key="1">
    <citation type="submission" date="2021-01" db="EMBL/GenBank/DDBJ databases">
        <authorList>
            <person name="Corre E."/>
            <person name="Pelletier E."/>
            <person name="Niang G."/>
            <person name="Scheremetjew M."/>
            <person name="Finn R."/>
            <person name="Kale V."/>
            <person name="Holt S."/>
            <person name="Cochrane G."/>
            <person name="Meng A."/>
            <person name="Brown T."/>
            <person name="Cohen L."/>
        </authorList>
    </citation>
    <scope>NUCLEOTIDE SEQUENCE</scope>
    <source>
        <strain evidence="10">CCMP 769</strain>
    </source>
</reference>
<comment type="subcellular location">
    <subcellularLocation>
        <location evidence="1">Vacuole membrane</location>
        <topology evidence="1">Lipid-anchor</topology>
    </subcellularLocation>
</comment>
<protein>
    <recommendedName>
        <fullName evidence="7">Vacuolar protein 8</fullName>
    </recommendedName>
</protein>
<dbReference type="PANTHER" id="PTHR47249:SF1">
    <property type="entry name" value="VACUOLAR PROTEIN 8"/>
    <property type="match status" value="1"/>
</dbReference>
<evidence type="ECO:0000256" key="4">
    <source>
        <dbReference type="ARBA" id="ARBA00022737"/>
    </source>
</evidence>
<dbReference type="AlphaFoldDB" id="A0A7S3AAW5"/>
<sequence>MRPREFLTTQEEVDLKVDGENVCSQIYKSEYTDHMEGTPLGDFLADFVELQNDLTAAYRAFHVLACLSSVHGRFRQKILQNVSGADLVMMVVKHVDDKFVQRKAMYFISVLAMDEDNRILLIEANIVQALGEVVTKLYDCDDVLQRACIAFSNLSIVPFEKKVAIGQEGGIRIIKEVIARPDINVTTLMACLVTLRNVTVACHENMLICRDENMPEIVFNIMMSNKHNLGVQGQAVVVTTYLAKQDDELRERIGNSPEKLEAFVNLIKASGRSQSVAEHTLELLKLLLDKNESATEIVRKNNLIEIIQERFDAFSSSAKFVENACAVLRALGFLPEPRDMMRELGIFERLISSLRHYDSNVNVVEQCLCAISNACVDNPKNQESLGMRGAVEATIHVMEMHRENPLLQDYGCRALRNLADNCEFNVRIEGENGGINAATFAILGFPRNAVLTEQACAALSNMAQSEQNAIRMLQQDVQDIVTQALQSIDSEDAQKQATRVLLALKTHVDRAELASRGRDSATAKSMGHVPSGMYRFRSGQAVVSRRTVNRRLGRMRLKSMQRQKVKSNDTVDQGGAGQSLT</sequence>
<keyword evidence="5" id="KW-0472">Membrane</keyword>
<name>A0A7S3AAW5_9RHOD</name>
<gene>
    <name evidence="9" type="ORF">RMAR00112_LOCUS35351</name>
    <name evidence="10" type="ORF">RMAR00112_LOCUS35352</name>
</gene>
<dbReference type="InterPro" id="IPR016024">
    <property type="entry name" value="ARM-type_fold"/>
</dbReference>
<evidence type="ECO:0000256" key="7">
    <source>
        <dbReference type="ARBA" id="ARBA00026209"/>
    </source>
</evidence>
<dbReference type="GO" id="GO:0043495">
    <property type="term" value="F:protein-membrane adaptor activity"/>
    <property type="evidence" value="ECO:0007669"/>
    <property type="project" value="InterPro"/>
</dbReference>
<dbReference type="EMBL" id="HBHW01045497">
    <property type="protein sequence ID" value="CAE0067275.1"/>
    <property type="molecule type" value="Transcribed_RNA"/>
</dbReference>
<feature type="region of interest" description="Disordered" evidence="8">
    <location>
        <begin position="559"/>
        <end position="581"/>
    </location>
</feature>
<dbReference type="SMART" id="SM00185">
    <property type="entry name" value="ARM"/>
    <property type="match status" value="7"/>
</dbReference>
<keyword evidence="6" id="KW-0449">Lipoprotein</keyword>
<keyword evidence="3" id="KW-0926">Vacuole</keyword>
<evidence type="ECO:0000256" key="3">
    <source>
        <dbReference type="ARBA" id="ARBA00022554"/>
    </source>
</evidence>
<dbReference type="EMBL" id="HBHW01045498">
    <property type="protein sequence ID" value="CAE0067276.1"/>
    <property type="molecule type" value="Transcribed_RNA"/>
</dbReference>
<dbReference type="Pfam" id="PF00514">
    <property type="entry name" value="Arm"/>
    <property type="match status" value="1"/>
</dbReference>
<evidence type="ECO:0000313" key="9">
    <source>
        <dbReference type="EMBL" id="CAE0067275.1"/>
    </source>
</evidence>
<organism evidence="10">
    <name type="scientific">Rhodosorus marinus</name>
    <dbReference type="NCBI Taxonomy" id="101924"/>
    <lineage>
        <taxon>Eukaryota</taxon>
        <taxon>Rhodophyta</taxon>
        <taxon>Stylonematophyceae</taxon>
        <taxon>Stylonematales</taxon>
        <taxon>Stylonemataceae</taxon>
        <taxon>Rhodosorus</taxon>
    </lineage>
</organism>
<dbReference type="GO" id="GO:0005774">
    <property type="term" value="C:vacuolar membrane"/>
    <property type="evidence" value="ECO:0007669"/>
    <property type="project" value="UniProtKB-SubCell"/>
</dbReference>
<evidence type="ECO:0000256" key="1">
    <source>
        <dbReference type="ARBA" id="ARBA00004592"/>
    </source>
</evidence>
<keyword evidence="4" id="KW-0677">Repeat</keyword>
<evidence type="ECO:0000313" key="10">
    <source>
        <dbReference type="EMBL" id="CAE0067276.1"/>
    </source>
</evidence>
<comment type="similarity">
    <text evidence="2">Belongs to the beta-catenin family.</text>
</comment>
<evidence type="ECO:0000256" key="8">
    <source>
        <dbReference type="SAM" id="MobiDB-lite"/>
    </source>
</evidence>
<proteinExistence type="inferred from homology"/>
<dbReference type="SUPFAM" id="SSF48371">
    <property type="entry name" value="ARM repeat"/>
    <property type="match status" value="2"/>
</dbReference>
<dbReference type="PANTHER" id="PTHR47249">
    <property type="entry name" value="VACUOLAR PROTEIN 8"/>
    <property type="match status" value="1"/>
</dbReference>
<evidence type="ECO:0000256" key="5">
    <source>
        <dbReference type="ARBA" id="ARBA00023136"/>
    </source>
</evidence>
<dbReference type="Gene3D" id="1.25.10.10">
    <property type="entry name" value="Leucine-rich Repeat Variant"/>
    <property type="match status" value="2"/>
</dbReference>
<dbReference type="InterPro" id="IPR000225">
    <property type="entry name" value="Armadillo"/>
</dbReference>
<evidence type="ECO:0000256" key="2">
    <source>
        <dbReference type="ARBA" id="ARBA00005462"/>
    </source>
</evidence>
<accession>A0A7S3AAW5</accession>
<dbReference type="InterPro" id="IPR045156">
    <property type="entry name" value="Vac8"/>
</dbReference>
<dbReference type="InterPro" id="IPR011989">
    <property type="entry name" value="ARM-like"/>
</dbReference>